<dbReference type="PROSITE" id="PS50835">
    <property type="entry name" value="IG_LIKE"/>
    <property type="match status" value="1"/>
</dbReference>
<feature type="domain" description="Ig-like" evidence="6">
    <location>
        <begin position="195"/>
        <end position="278"/>
    </location>
</feature>
<dbReference type="InterPro" id="IPR003591">
    <property type="entry name" value="Leu-rich_rpt_typical-subtyp"/>
</dbReference>
<name>A0A8S3VEK8_MYTED</name>
<sequence>MLFCRYLWSNKISALDVNIFQGLTSLKILWLSSNQIETLDENIFNGLTALEYLHLQNNRIVTLDVNLFNGLTALIELKLENNPLNCSMCMMKKFKDFLQRNNDFGYSGARCEGEANLLINQNFTNCKVMKCTAPGINEFTITSTNTDVVPSTEVTYTCKFGYQLPAGDLGTRICQLGGTWPAPPPACEVIKCTAPGLNEFTITSTNTDVVPSTEVTYTCKFGYQLPAGDSGTRRCQLRWYIASTSTSIYKCTAPGLNEFTITSTNTDVVPSTEVTYTCEFGYQLPAGDLGTRRCQLGGTWPAPPPACEVIKCTAPELNEFTITSTNTDVVPSTEVTYTCKFGYQLPAGDLGTRICQLGGTWPAPPPACEGKNYLPLIII</sequence>
<dbReference type="Gene3D" id="3.80.10.10">
    <property type="entry name" value="Ribonuclease Inhibitor"/>
    <property type="match status" value="1"/>
</dbReference>
<reference evidence="8" key="1">
    <citation type="submission" date="2021-03" db="EMBL/GenBank/DDBJ databases">
        <authorList>
            <person name="Bekaert M."/>
        </authorList>
    </citation>
    <scope>NUCLEOTIDE SEQUENCE</scope>
</reference>
<evidence type="ECO:0000313" key="8">
    <source>
        <dbReference type="EMBL" id="CAG2252044.1"/>
    </source>
</evidence>
<dbReference type="SMART" id="SM00032">
    <property type="entry name" value="CCP"/>
    <property type="match status" value="4"/>
</dbReference>
<evidence type="ECO:0000259" key="7">
    <source>
        <dbReference type="PROSITE" id="PS50923"/>
    </source>
</evidence>
<feature type="domain" description="Sushi" evidence="7">
    <location>
        <begin position="310"/>
        <end position="370"/>
    </location>
</feature>
<dbReference type="OrthoDB" id="1394818at2759"/>
<feature type="disulfide bond" evidence="5">
    <location>
        <begin position="131"/>
        <end position="174"/>
    </location>
</feature>
<evidence type="ECO:0000256" key="4">
    <source>
        <dbReference type="ARBA" id="ARBA00023157"/>
    </source>
</evidence>
<dbReference type="CDD" id="cd00033">
    <property type="entry name" value="CCP"/>
    <property type="match status" value="3"/>
</dbReference>
<comment type="caution">
    <text evidence="8">The sequence shown here is derived from an EMBL/GenBank/DDBJ whole genome shotgun (WGS) entry which is preliminary data.</text>
</comment>
<comment type="caution">
    <text evidence="5">Lacks conserved residue(s) required for the propagation of feature annotation.</text>
</comment>
<dbReference type="PROSITE" id="PS50923">
    <property type="entry name" value="SUSHI"/>
    <property type="match status" value="3"/>
</dbReference>
<evidence type="ECO:0000256" key="1">
    <source>
        <dbReference type="ARBA" id="ARBA00022614"/>
    </source>
</evidence>
<dbReference type="PANTHER" id="PTHR45656:SF4">
    <property type="entry name" value="PROTEIN CBR-CLEC-78"/>
    <property type="match status" value="1"/>
</dbReference>
<accession>A0A8S3VEK8</accession>
<dbReference type="InterPro" id="IPR007110">
    <property type="entry name" value="Ig-like_dom"/>
</dbReference>
<organism evidence="8 9">
    <name type="scientific">Mytilus edulis</name>
    <name type="common">Blue mussel</name>
    <dbReference type="NCBI Taxonomy" id="6550"/>
    <lineage>
        <taxon>Eukaryota</taxon>
        <taxon>Metazoa</taxon>
        <taxon>Spiralia</taxon>
        <taxon>Lophotrochozoa</taxon>
        <taxon>Mollusca</taxon>
        <taxon>Bivalvia</taxon>
        <taxon>Autobranchia</taxon>
        <taxon>Pteriomorphia</taxon>
        <taxon>Mytilida</taxon>
        <taxon>Mytiloidea</taxon>
        <taxon>Mytilidae</taxon>
        <taxon>Mytilinae</taxon>
        <taxon>Mytilus</taxon>
    </lineage>
</organism>
<feature type="disulfide bond" evidence="5">
    <location>
        <begin position="251"/>
        <end position="294"/>
    </location>
</feature>
<keyword evidence="2" id="KW-0732">Signal</keyword>
<keyword evidence="1" id="KW-0433">Leucine-rich repeat</keyword>
<dbReference type="SUPFAM" id="SSF57535">
    <property type="entry name" value="Complement control module/SCR domain"/>
    <property type="match status" value="4"/>
</dbReference>
<dbReference type="Pfam" id="PF13855">
    <property type="entry name" value="LRR_8"/>
    <property type="match status" value="1"/>
</dbReference>
<dbReference type="SMART" id="SM00369">
    <property type="entry name" value="LRR_TYP"/>
    <property type="match status" value="2"/>
</dbReference>
<dbReference type="InterPro" id="IPR032675">
    <property type="entry name" value="LRR_dom_sf"/>
</dbReference>
<feature type="domain" description="Sushi" evidence="7">
    <location>
        <begin position="129"/>
        <end position="189"/>
    </location>
</feature>
<dbReference type="PANTHER" id="PTHR45656">
    <property type="entry name" value="PROTEIN CBR-CLEC-78"/>
    <property type="match status" value="1"/>
</dbReference>
<dbReference type="AlphaFoldDB" id="A0A8S3VEK8"/>
<dbReference type="Gene3D" id="2.10.70.10">
    <property type="entry name" value="Complement Module, domain 1"/>
    <property type="match status" value="4"/>
</dbReference>
<feature type="disulfide bond" evidence="5">
    <location>
        <begin position="312"/>
        <end position="355"/>
    </location>
</feature>
<protein>
    <submittedName>
        <fullName evidence="8">CSMD</fullName>
    </submittedName>
</protein>
<dbReference type="InterPro" id="IPR001611">
    <property type="entry name" value="Leu-rich_rpt"/>
</dbReference>
<dbReference type="InterPro" id="IPR051277">
    <property type="entry name" value="SEZ6_CSMD_C4BPB_Regulators"/>
</dbReference>
<evidence type="ECO:0000259" key="6">
    <source>
        <dbReference type="PROSITE" id="PS50835"/>
    </source>
</evidence>
<dbReference type="InterPro" id="IPR035976">
    <property type="entry name" value="Sushi/SCR/CCP_sf"/>
</dbReference>
<evidence type="ECO:0000256" key="5">
    <source>
        <dbReference type="PROSITE-ProRule" id="PRU00302"/>
    </source>
</evidence>
<keyword evidence="4 5" id="KW-1015">Disulfide bond</keyword>
<keyword evidence="5" id="KW-0768">Sushi</keyword>
<dbReference type="EMBL" id="CAJPWZ010003103">
    <property type="protein sequence ID" value="CAG2252044.1"/>
    <property type="molecule type" value="Genomic_DNA"/>
</dbReference>
<keyword evidence="9" id="KW-1185">Reference proteome</keyword>
<proteinExistence type="predicted"/>
<evidence type="ECO:0000256" key="2">
    <source>
        <dbReference type="ARBA" id="ARBA00022729"/>
    </source>
</evidence>
<feature type="domain" description="Sushi" evidence="7">
    <location>
        <begin position="249"/>
        <end position="309"/>
    </location>
</feature>
<dbReference type="PROSITE" id="PS51450">
    <property type="entry name" value="LRR"/>
    <property type="match status" value="1"/>
</dbReference>
<evidence type="ECO:0000313" key="9">
    <source>
        <dbReference type="Proteomes" id="UP000683360"/>
    </source>
</evidence>
<dbReference type="SUPFAM" id="SSF52058">
    <property type="entry name" value="L domain-like"/>
    <property type="match status" value="1"/>
</dbReference>
<dbReference type="Pfam" id="PF00084">
    <property type="entry name" value="Sushi"/>
    <property type="match status" value="4"/>
</dbReference>
<dbReference type="Proteomes" id="UP000683360">
    <property type="component" value="Unassembled WGS sequence"/>
</dbReference>
<dbReference type="InterPro" id="IPR000436">
    <property type="entry name" value="Sushi_SCR_CCP_dom"/>
</dbReference>
<keyword evidence="3" id="KW-0677">Repeat</keyword>
<evidence type="ECO:0000256" key="3">
    <source>
        <dbReference type="ARBA" id="ARBA00022737"/>
    </source>
</evidence>
<gene>
    <name evidence="8" type="ORF">MEDL_63608</name>
</gene>